<dbReference type="InParanoid" id="V4UHG8"/>
<proteinExistence type="predicted"/>
<gene>
    <name evidence="4" type="ORF">CICLE_v10015886mg</name>
</gene>
<feature type="region of interest" description="Disordered" evidence="1">
    <location>
        <begin position="1"/>
        <end position="21"/>
    </location>
</feature>
<dbReference type="InterPro" id="IPR055241">
    <property type="entry name" value="Armadillo_rpt_dom"/>
</dbReference>
<dbReference type="EMBL" id="KI536312">
    <property type="protein sequence ID" value="ESR61731.1"/>
    <property type="molecule type" value="Genomic_DNA"/>
</dbReference>
<reference evidence="4 5" key="1">
    <citation type="submission" date="2013-10" db="EMBL/GenBank/DDBJ databases">
        <authorList>
            <consortium name="International Citrus Genome Consortium"/>
            <person name="Jenkins J."/>
            <person name="Schmutz J."/>
            <person name="Prochnik S."/>
            <person name="Rokhsar D."/>
            <person name="Gmitter F."/>
            <person name="Ollitrault P."/>
            <person name="Machado M."/>
            <person name="Talon M."/>
            <person name="Wincker P."/>
            <person name="Jaillon O."/>
            <person name="Morgante M."/>
        </authorList>
    </citation>
    <scope>NUCLEOTIDE SEQUENCE</scope>
    <source>
        <strain evidence="5">cv. Clemenules</strain>
    </source>
</reference>
<evidence type="ECO:0000259" key="3">
    <source>
        <dbReference type="Pfam" id="PF22915"/>
    </source>
</evidence>
<dbReference type="Pfam" id="PF22915">
    <property type="entry name" value="ARMH5"/>
    <property type="match status" value="1"/>
</dbReference>
<dbReference type="eggNOG" id="KOG0154">
    <property type="taxonomic scope" value="Eukaryota"/>
</dbReference>
<name>V4UHG8_CITCL</name>
<feature type="region of interest" description="Disordered" evidence="1">
    <location>
        <begin position="296"/>
        <end position="331"/>
    </location>
</feature>
<dbReference type="GO" id="GO:0009535">
    <property type="term" value="C:chloroplast thylakoid membrane"/>
    <property type="evidence" value="ECO:0007669"/>
    <property type="project" value="TreeGrafter"/>
</dbReference>
<keyword evidence="2" id="KW-1133">Transmembrane helix</keyword>
<dbReference type="FunCoup" id="V4UHG8">
    <property type="interactions" value="1054"/>
</dbReference>
<dbReference type="STRING" id="85681.V4UHG8"/>
<dbReference type="OMA" id="QKTEFNM"/>
<keyword evidence="2" id="KW-0472">Membrane</keyword>
<dbReference type="AlphaFoldDB" id="V4UHG8"/>
<dbReference type="OrthoDB" id="1716611at2759"/>
<evidence type="ECO:0000256" key="2">
    <source>
        <dbReference type="SAM" id="Phobius"/>
    </source>
</evidence>
<keyword evidence="2" id="KW-0812">Transmembrane</keyword>
<dbReference type="PANTHER" id="PTHR36793:SF1">
    <property type="entry name" value="RIBOSOMAL RNA SMALL SUBUNIT METHYLTRANSFERASE J"/>
    <property type="match status" value="1"/>
</dbReference>
<dbReference type="Gramene" id="ESR61731">
    <property type="protein sequence ID" value="ESR61731"/>
    <property type="gene ID" value="CICLE_v10015886mg"/>
</dbReference>
<feature type="compositionally biased region" description="Low complexity" evidence="1">
    <location>
        <begin position="1"/>
        <end position="16"/>
    </location>
</feature>
<feature type="domain" description="Armadillo-like repeats" evidence="3">
    <location>
        <begin position="177"/>
        <end position="268"/>
    </location>
</feature>
<evidence type="ECO:0000256" key="1">
    <source>
        <dbReference type="SAM" id="MobiDB-lite"/>
    </source>
</evidence>
<evidence type="ECO:0000313" key="5">
    <source>
        <dbReference type="Proteomes" id="UP000030687"/>
    </source>
</evidence>
<sequence length="331" mass="36931">MASLATSSSFSSLQFLPRPKIPQPPFSSPSLLLPQRRTTYQFSSLVVSAQNDKKSTTTKEVKKKAEEVEVEVEEELPWIQEKALDLVEFTGSVTQAIPGPRVGQSKLPWILAVPLAYVGVSFVIAFVKTVKKFNSPKFKRKKLVNKNAMVCKTIDELFQKGGDAVNPPALKGLVQKTGFSMEDVLRKYIRYALNEKPFNPDLVVNLIQLRKASMLDDSQVAEILNEISRRIVREKGPVVMNMSGYSEKGFKRKLAVQALFGKVFYLSELPEFCSRDSSLIVKEIFGVTDEDADKLRQHTLSEAGDMDSLEKMVNDSDSEENSNENSSDAAP</sequence>
<dbReference type="PANTHER" id="PTHR36793">
    <property type="entry name" value="RIBOSOMAL RNA SMALL SUBUNIT METHYLTRANSFERASE J"/>
    <property type="match status" value="1"/>
</dbReference>
<protein>
    <recommendedName>
        <fullName evidence="3">Armadillo-like repeats domain-containing protein</fullName>
    </recommendedName>
</protein>
<organism evidence="4 5">
    <name type="scientific">Citrus clementina</name>
    <name type="common">Clementine</name>
    <name type="synonym">Citrus deliciosa x Citrus sinensis</name>
    <dbReference type="NCBI Taxonomy" id="85681"/>
    <lineage>
        <taxon>Eukaryota</taxon>
        <taxon>Viridiplantae</taxon>
        <taxon>Streptophyta</taxon>
        <taxon>Embryophyta</taxon>
        <taxon>Tracheophyta</taxon>
        <taxon>Spermatophyta</taxon>
        <taxon>Magnoliopsida</taxon>
        <taxon>eudicotyledons</taxon>
        <taxon>Gunneridae</taxon>
        <taxon>Pentapetalae</taxon>
        <taxon>rosids</taxon>
        <taxon>malvids</taxon>
        <taxon>Sapindales</taxon>
        <taxon>Rutaceae</taxon>
        <taxon>Aurantioideae</taxon>
        <taxon>Citrus</taxon>
    </lineage>
</organism>
<keyword evidence="5" id="KW-1185">Reference proteome</keyword>
<dbReference type="GO" id="GO:0009941">
    <property type="term" value="C:chloroplast envelope"/>
    <property type="evidence" value="ECO:0007669"/>
    <property type="project" value="TreeGrafter"/>
</dbReference>
<dbReference type="Proteomes" id="UP000030687">
    <property type="component" value="Unassembled WGS sequence"/>
</dbReference>
<dbReference type="KEGG" id="cic:CICLE_v10015886mg"/>
<accession>V4UHG8</accession>
<feature type="transmembrane region" description="Helical" evidence="2">
    <location>
        <begin position="109"/>
        <end position="130"/>
    </location>
</feature>
<evidence type="ECO:0000313" key="4">
    <source>
        <dbReference type="EMBL" id="ESR61731.1"/>
    </source>
</evidence>